<dbReference type="EMBL" id="JAUIQD010000003">
    <property type="protein sequence ID" value="KAK3357148.1"/>
    <property type="molecule type" value="Genomic_DNA"/>
</dbReference>
<name>A0AAJ0MG58_9PEZI</name>
<gene>
    <name evidence="1" type="ORF">B0T25DRAFT_148880</name>
</gene>
<reference evidence="1" key="2">
    <citation type="submission" date="2023-06" db="EMBL/GenBank/DDBJ databases">
        <authorList>
            <consortium name="Lawrence Berkeley National Laboratory"/>
            <person name="Haridas S."/>
            <person name="Hensen N."/>
            <person name="Bonometti L."/>
            <person name="Westerberg I."/>
            <person name="Brannstrom I.O."/>
            <person name="Guillou S."/>
            <person name="Cros-Aarteil S."/>
            <person name="Calhoun S."/>
            <person name="Kuo A."/>
            <person name="Mondo S."/>
            <person name="Pangilinan J."/>
            <person name="Riley R."/>
            <person name="Labutti K."/>
            <person name="Andreopoulos B."/>
            <person name="Lipzen A."/>
            <person name="Chen C."/>
            <person name="Yanf M."/>
            <person name="Daum C."/>
            <person name="Ng V."/>
            <person name="Clum A."/>
            <person name="Steindorff A."/>
            <person name="Ohm R."/>
            <person name="Martin F."/>
            <person name="Silar P."/>
            <person name="Natvig D."/>
            <person name="Lalanne C."/>
            <person name="Gautier V."/>
            <person name="Ament-Velasquez S.L."/>
            <person name="Kruys A."/>
            <person name="Hutchinson M.I."/>
            <person name="Powell A.J."/>
            <person name="Barry K."/>
            <person name="Miller A.N."/>
            <person name="Grigoriev I.V."/>
            <person name="Debuchy R."/>
            <person name="Gladieux P."/>
            <person name="Thoren M.H."/>
            <person name="Johannesson H."/>
        </authorList>
    </citation>
    <scope>NUCLEOTIDE SEQUENCE</scope>
    <source>
        <strain evidence="1">CBS 955.72</strain>
    </source>
</reference>
<sequence>MQPVLSSRQVEACLLSARCSAVLRASGQLARQLASLISKHWGDTGNSTEAPDAITRVVALCHVNSGDMASTVPLSNIDLSPPLGLAARDSLDLLLCMGGPLGRVTRLDSIRPLPSFQIGPMDSPADNYPRHEGGAWLSCIDTAALAAPSAPSATLLGLSSESWATRHDGTHRCAVADCHRRPLLCSGRRPTMVRTRHLYPFRRNILRFFPLLRSSEPLRPQIPGQPTGRGGP</sequence>
<evidence type="ECO:0000313" key="2">
    <source>
        <dbReference type="Proteomes" id="UP001275084"/>
    </source>
</evidence>
<accession>A0AAJ0MG58</accession>
<keyword evidence="2" id="KW-1185">Reference proteome</keyword>
<evidence type="ECO:0000313" key="1">
    <source>
        <dbReference type="EMBL" id="KAK3357148.1"/>
    </source>
</evidence>
<proteinExistence type="predicted"/>
<reference evidence="1" key="1">
    <citation type="journal article" date="2023" name="Mol. Phylogenet. Evol.">
        <title>Genome-scale phylogeny and comparative genomics of the fungal order Sordariales.</title>
        <authorList>
            <person name="Hensen N."/>
            <person name="Bonometti L."/>
            <person name="Westerberg I."/>
            <person name="Brannstrom I.O."/>
            <person name="Guillou S."/>
            <person name="Cros-Aarteil S."/>
            <person name="Calhoun S."/>
            <person name="Haridas S."/>
            <person name="Kuo A."/>
            <person name="Mondo S."/>
            <person name="Pangilinan J."/>
            <person name="Riley R."/>
            <person name="LaButti K."/>
            <person name="Andreopoulos B."/>
            <person name="Lipzen A."/>
            <person name="Chen C."/>
            <person name="Yan M."/>
            <person name="Daum C."/>
            <person name="Ng V."/>
            <person name="Clum A."/>
            <person name="Steindorff A."/>
            <person name="Ohm R.A."/>
            <person name="Martin F."/>
            <person name="Silar P."/>
            <person name="Natvig D.O."/>
            <person name="Lalanne C."/>
            <person name="Gautier V."/>
            <person name="Ament-Velasquez S.L."/>
            <person name="Kruys A."/>
            <person name="Hutchinson M.I."/>
            <person name="Powell A.J."/>
            <person name="Barry K."/>
            <person name="Miller A.N."/>
            <person name="Grigoriev I.V."/>
            <person name="Debuchy R."/>
            <person name="Gladieux P."/>
            <person name="Hiltunen Thoren M."/>
            <person name="Johannesson H."/>
        </authorList>
    </citation>
    <scope>NUCLEOTIDE SEQUENCE</scope>
    <source>
        <strain evidence="1">CBS 955.72</strain>
    </source>
</reference>
<comment type="caution">
    <text evidence="1">The sequence shown here is derived from an EMBL/GenBank/DDBJ whole genome shotgun (WGS) entry which is preliminary data.</text>
</comment>
<organism evidence="1 2">
    <name type="scientific">Lasiosphaeria hispida</name>
    <dbReference type="NCBI Taxonomy" id="260671"/>
    <lineage>
        <taxon>Eukaryota</taxon>
        <taxon>Fungi</taxon>
        <taxon>Dikarya</taxon>
        <taxon>Ascomycota</taxon>
        <taxon>Pezizomycotina</taxon>
        <taxon>Sordariomycetes</taxon>
        <taxon>Sordariomycetidae</taxon>
        <taxon>Sordariales</taxon>
        <taxon>Lasiosphaeriaceae</taxon>
        <taxon>Lasiosphaeria</taxon>
    </lineage>
</organism>
<dbReference type="AlphaFoldDB" id="A0AAJ0MG58"/>
<dbReference type="Proteomes" id="UP001275084">
    <property type="component" value="Unassembled WGS sequence"/>
</dbReference>
<protein>
    <submittedName>
        <fullName evidence="1">Uncharacterized protein</fullName>
    </submittedName>
</protein>